<name>A0ABS6ISR7_9LACO</name>
<sequence>MQPMDIYIADVPFDEENGSKVRPALVLRVRDGWVNVFKVTSQYQNKSTKIKRFYYPICEWKQAGLKKQSYVDTHRTYSLPEKFIFSRRPIGKLTELDRIKLFEFIQRVRKKIRV</sequence>
<keyword evidence="4" id="KW-1185">Reference proteome</keyword>
<evidence type="ECO:0000313" key="4">
    <source>
        <dbReference type="Proteomes" id="UP001196248"/>
    </source>
</evidence>
<dbReference type="InterPro" id="IPR003477">
    <property type="entry name" value="PemK-like"/>
</dbReference>
<dbReference type="Pfam" id="PF02452">
    <property type="entry name" value="PemK_toxin"/>
    <property type="match status" value="1"/>
</dbReference>
<dbReference type="Proteomes" id="UP001196248">
    <property type="component" value="Unassembled WGS sequence"/>
</dbReference>
<dbReference type="SUPFAM" id="SSF50118">
    <property type="entry name" value="Cell growth inhibitor/plasmid maintenance toxic component"/>
    <property type="match status" value="1"/>
</dbReference>
<reference evidence="3 4" key="1">
    <citation type="submission" date="2021-06" db="EMBL/GenBank/DDBJ databases">
        <title>Limosilactobacillus angelus sp. nov., isolated from the human vagina.</title>
        <authorList>
            <person name="Chen Y.-S."/>
        </authorList>
    </citation>
    <scope>NUCLEOTIDE SEQUENCE [LARGE SCALE GENOMIC DNA]</scope>
    <source>
        <strain evidence="3 4">P5L02</strain>
    </source>
</reference>
<gene>
    <name evidence="3" type="ORF">KSL82_01315</name>
</gene>
<dbReference type="RefSeq" id="WP_102169528.1">
    <property type="nucleotide sequence ID" value="NZ_JAHPJJ010000003.1"/>
</dbReference>
<proteinExistence type="inferred from homology"/>
<dbReference type="InterPro" id="IPR011067">
    <property type="entry name" value="Plasmid_toxin/cell-grow_inhib"/>
</dbReference>
<comment type="caution">
    <text evidence="3">The sequence shown here is derived from an EMBL/GenBank/DDBJ whole genome shotgun (WGS) entry which is preliminary data.</text>
</comment>
<comment type="similarity">
    <text evidence="1">Belongs to the PemK/MazF family.</text>
</comment>
<dbReference type="Gene3D" id="2.30.30.110">
    <property type="match status" value="1"/>
</dbReference>
<dbReference type="EMBL" id="JAHPJJ010000003">
    <property type="protein sequence ID" value="MBU9694573.1"/>
    <property type="molecule type" value="Genomic_DNA"/>
</dbReference>
<accession>A0ABS6ISR7</accession>
<organism evidence="3 4">
    <name type="scientific">Limosilactobacillus portuensis</name>
    <dbReference type="NCBI Taxonomy" id="2742601"/>
    <lineage>
        <taxon>Bacteria</taxon>
        <taxon>Bacillati</taxon>
        <taxon>Bacillota</taxon>
        <taxon>Bacilli</taxon>
        <taxon>Lactobacillales</taxon>
        <taxon>Lactobacillaceae</taxon>
        <taxon>Limosilactobacillus</taxon>
    </lineage>
</organism>
<evidence type="ECO:0000313" key="3">
    <source>
        <dbReference type="EMBL" id="MBU9694573.1"/>
    </source>
</evidence>
<protein>
    <submittedName>
        <fullName evidence="3">Type II toxin-antitoxin system PemK/MazF family toxin</fullName>
    </submittedName>
</protein>
<evidence type="ECO:0000256" key="1">
    <source>
        <dbReference type="ARBA" id="ARBA00007521"/>
    </source>
</evidence>
<evidence type="ECO:0000256" key="2">
    <source>
        <dbReference type="ARBA" id="ARBA00022649"/>
    </source>
</evidence>
<keyword evidence="2" id="KW-1277">Toxin-antitoxin system</keyword>